<proteinExistence type="predicted"/>
<evidence type="ECO:0000313" key="4">
    <source>
        <dbReference type="EMBL" id="VWB62212.1"/>
    </source>
</evidence>
<organism evidence="2 5">
    <name type="scientific">Burkholderia pseudomultivorans</name>
    <dbReference type="NCBI Taxonomy" id="1207504"/>
    <lineage>
        <taxon>Bacteria</taxon>
        <taxon>Pseudomonadati</taxon>
        <taxon>Pseudomonadota</taxon>
        <taxon>Betaproteobacteria</taxon>
        <taxon>Burkholderiales</taxon>
        <taxon>Burkholderiaceae</taxon>
        <taxon>Burkholderia</taxon>
        <taxon>Burkholderia cepacia complex</taxon>
    </lineage>
</organism>
<sequence>MTDTPGGYPPPSVPGDTDAGRLSGLRTLTHVLYALYALHWFSGGITSVIAIIVNYVKRDDAAGTPYAAHFEWQIRTFWRTLIAYAIGVALILMVIGIVVSPTILLPVVLGGMVMFVTSIWTLYRIIKGWLYLYDDKALDPRAWF</sequence>
<dbReference type="AlphaFoldDB" id="A0A132E7K6"/>
<keyword evidence="7" id="KW-1185">Reference proteome</keyword>
<dbReference type="RefSeq" id="WP_060246244.1">
    <property type="nucleotide sequence ID" value="NZ_CABVPP010000018.1"/>
</dbReference>
<dbReference type="Proteomes" id="UP001248067">
    <property type="component" value="Unassembled WGS sequence"/>
</dbReference>
<keyword evidence="1" id="KW-0472">Membrane</keyword>
<dbReference type="OrthoDB" id="5405464at2"/>
<feature type="transmembrane region" description="Helical" evidence="1">
    <location>
        <begin position="77"/>
        <end position="97"/>
    </location>
</feature>
<dbReference type="EMBL" id="CABVPP010000018">
    <property type="protein sequence ID" value="VWB62212.1"/>
    <property type="molecule type" value="Genomic_DNA"/>
</dbReference>
<evidence type="ECO:0000256" key="1">
    <source>
        <dbReference type="SAM" id="Phobius"/>
    </source>
</evidence>
<name>A0A132E7K6_9BURK</name>
<reference evidence="3 7" key="2">
    <citation type="submission" date="2019-06" db="EMBL/GenBank/DDBJ databases">
        <title>Evolution of Burkholderia multivorans in the lungs of Cystic Fibrosis patients.</title>
        <authorList>
            <person name="Moreira L.M."/>
        </authorList>
    </citation>
    <scope>NUCLEOTIDE SEQUENCE [LARGE SCALE GENOMIC DNA]</scope>
    <source>
        <strain evidence="3 7">VC13239</strain>
    </source>
</reference>
<feature type="transmembrane region" description="Helical" evidence="1">
    <location>
        <begin position="33"/>
        <end position="56"/>
    </location>
</feature>
<reference evidence="4 6" key="3">
    <citation type="submission" date="2019-09" db="EMBL/GenBank/DDBJ databases">
        <authorList>
            <person name="Depoorter E."/>
        </authorList>
    </citation>
    <scope>NUCLEOTIDE SEQUENCE [LARGE SCALE GENOMIC DNA]</scope>
    <source>
        <strain evidence="4">LMG 26883</strain>
    </source>
</reference>
<dbReference type="EMBL" id="VJSY01000030">
    <property type="protein sequence ID" value="MDR8755540.1"/>
    <property type="molecule type" value="Genomic_DNA"/>
</dbReference>
<gene>
    <name evidence="4" type="ORF">BPS26883_02931</name>
    <name evidence="3" type="ORF">FEQ00_03971</name>
    <name evidence="2" type="ORF">WT56_02095</name>
</gene>
<feature type="transmembrane region" description="Helical" evidence="1">
    <location>
        <begin position="103"/>
        <end position="123"/>
    </location>
</feature>
<dbReference type="Proteomes" id="UP000062912">
    <property type="component" value="Unassembled WGS sequence"/>
</dbReference>
<evidence type="ECO:0000313" key="6">
    <source>
        <dbReference type="Proteomes" id="UP000494162"/>
    </source>
</evidence>
<keyword evidence="1" id="KW-0812">Transmembrane</keyword>
<keyword evidence="1" id="KW-1133">Transmembrane helix</keyword>
<evidence type="ECO:0000313" key="7">
    <source>
        <dbReference type="Proteomes" id="UP001248067"/>
    </source>
</evidence>
<dbReference type="GeneID" id="93169959"/>
<reference evidence="2 5" key="1">
    <citation type="submission" date="2015-11" db="EMBL/GenBank/DDBJ databases">
        <title>Expanding the genomic diversity of Burkholderia species for the development of highly accurate diagnostics.</title>
        <authorList>
            <person name="Sahl J."/>
            <person name="Keim P."/>
            <person name="Wagner D."/>
        </authorList>
    </citation>
    <scope>NUCLEOTIDE SEQUENCE [LARGE SCALE GENOMIC DNA]</scope>
    <source>
        <strain evidence="2 5">MSMB368WGS</strain>
    </source>
</reference>
<dbReference type="EMBL" id="LPJR01000078">
    <property type="protein sequence ID" value="KWF20399.1"/>
    <property type="molecule type" value="Genomic_DNA"/>
</dbReference>
<protein>
    <submittedName>
        <fullName evidence="4">Membrane protein</fullName>
    </submittedName>
</protein>
<accession>A0A132E7K6</accession>
<evidence type="ECO:0000313" key="5">
    <source>
        <dbReference type="Proteomes" id="UP000062912"/>
    </source>
</evidence>
<dbReference type="Proteomes" id="UP000494162">
    <property type="component" value="Unassembled WGS sequence"/>
</dbReference>
<evidence type="ECO:0000313" key="3">
    <source>
        <dbReference type="EMBL" id="MDR8755540.1"/>
    </source>
</evidence>
<evidence type="ECO:0000313" key="2">
    <source>
        <dbReference type="EMBL" id="KWF20399.1"/>
    </source>
</evidence>